<protein>
    <submittedName>
        <fullName evidence="1">Uncharacterized protein</fullName>
    </submittedName>
</protein>
<organism evidence="1 2">
    <name type="scientific">Paramarasmius palmivorus</name>
    <dbReference type="NCBI Taxonomy" id="297713"/>
    <lineage>
        <taxon>Eukaryota</taxon>
        <taxon>Fungi</taxon>
        <taxon>Dikarya</taxon>
        <taxon>Basidiomycota</taxon>
        <taxon>Agaricomycotina</taxon>
        <taxon>Agaricomycetes</taxon>
        <taxon>Agaricomycetidae</taxon>
        <taxon>Agaricales</taxon>
        <taxon>Marasmiineae</taxon>
        <taxon>Marasmiaceae</taxon>
        <taxon>Paramarasmius</taxon>
    </lineage>
</organism>
<dbReference type="EMBL" id="JAYKXP010000144">
    <property type="protein sequence ID" value="KAK7022905.1"/>
    <property type="molecule type" value="Genomic_DNA"/>
</dbReference>
<sequence>MGEMDLPVESRILSHSRRDFDRFRRYGFAYLSRCKRSSRNYWDPTRTLIAQHAHELQDQDLPEVNDALLLSDYFPSRYDSAPLLPFLRRNGTQALVKMIATLVSKSKTIGACRQNYDRLHHIITTAQLGLMMLEGALQGPLWVVQALDADLISAMFKAQRLYGNHEVVGPHLRAIWENMTKVLERVALYAVYPSVVVRFAVTTKGIVDSDLEHDLESSQPDWEMWGPGKCSKKVYLKN</sequence>
<evidence type="ECO:0000313" key="1">
    <source>
        <dbReference type="EMBL" id="KAK7022905.1"/>
    </source>
</evidence>
<keyword evidence="2" id="KW-1185">Reference proteome</keyword>
<gene>
    <name evidence="1" type="ORF">VNI00_016892</name>
</gene>
<dbReference type="AlphaFoldDB" id="A0AAW0BAV7"/>
<evidence type="ECO:0000313" key="2">
    <source>
        <dbReference type="Proteomes" id="UP001383192"/>
    </source>
</evidence>
<name>A0AAW0BAV7_9AGAR</name>
<dbReference type="Proteomes" id="UP001383192">
    <property type="component" value="Unassembled WGS sequence"/>
</dbReference>
<proteinExistence type="predicted"/>
<comment type="caution">
    <text evidence="1">The sequence shown here is derived from an EMBL/GenBank/DDBJ whole genome shotgun (WGS) entry which is preliminary data.</text>
</comment>
<accession>A0AAW0BAV7</accession>
<reference evidence="1 2" key="1">
    <citation type="submission" date="2024-01" db="EMBL/GenBank/DDBJ databases">
        <title>A draft genome for a cacao thread blight-causing isolate of Paramarasmius palmivorus.</title>
        <authorList>
            <person name="Baruah I.K."/>
            <person name="Bukari Y."/>
            <person name="Amoako-Attah I."/>
            <person name="Meinhardt L.W."/>
            <person name="Bailey B.A."/>
            <person name="Cohen S.P."/>
        </authorList>
    </citation>
    <scope>NUCLEOTIDE SEQUENCE [LARGE SCALE GENOMIC DNA]</scope>
    <source>
        <strain evidence="1 2">GH-12</strain>
    </source>
</reference>